<dbReference type="SUPFAM" id="SSF52540">
    <property type="entry name" value="P-loop containing nucleoside triphosphate hydrolases"/>
    <property type="match status" value="1"/>
</dbReference>
<dbReference type="InterPro" id="IPR050445">
    <property type="entry name" value="Bact_polysacc_biosynth/exp"/>
</dbReference>
<dbReference type="Proteomes" id="UP000588186">
    <property type="component" value="Unassembled WGS sequence"/>
</dbReference>
<name>A0A6V7R2N8_9BACL</name>
<keyword evidence="3" id="KW-0808">Transferase</keyword>
<comment type="catalytic activity">
    <reaction evidence="8">
        <text>L-tyrosyl-[protein] + ATP = O-phospho-L-tyrosyl-[protein] + ADP + H(+)</text>
        <dbReference type="Rhea" id="RHEA:10596"/>
        <dbReference type="Rhea" id="RHEA-COMP:10136"/>
        <dbReference type="Rhea" id="RHEA-COMP:20101"/>
        <dbReference type="ChEBI" id="CHEBI:15378"/>
        <dbReference type="ChEBI" id="CHEBI:30616"/>
        <dbReference type="ChEBI" id="CHEBI:46858"/>
        <dbReference type="ChEBI" id="CHEBI:61978"/>
        <dbReference type="ChEBI" id="CHEBI:456216"/>
        <dbReference type="EC" id="2.7.10.2"/>
    </reaction>
</comment>
<dbReference type="InterPro" id="IPR005702">
    <property type="entry name" value="Wzc-like_C"/>
</dbReference>
<dbReference type="AlphaFoldDB" id="A0A6V7R2N8"/>
<evidence type="ECO:0000256" key="2">
    <source>
        <dbReference type="ARBA" id="ARBA00011903"/>
    </source>
</evidence>
<evidence type="ECO:0000256" key="7">
    <source>
        <dbReference type="ARBA" id="ARBA00023137"/>
    </source>
</evidence>
<dbReference type="PANTHER" id="PTHR32309:SF13">
    <property type="entry name" value="FERRIC ENTEROBACTIN TRANSPORT PROTEIN FEPE"/>
    <property type="match status" value="1"/>
</dbReference>
<dbReference type="GO" id="GO:0005524">
    <property type="term" value="F:ATP binding"/>
    <property type="evidence" value="ECO:0007669"/>
    <property type="project" value="UniProtKB-KW"/>
</dbReference>
<comment type="similarity">
    <text evidence="1">Belongs to the CpsD/CapB family.</text>
</comment>
<dbReference type="FunFam" id="3.40.50.300:FF:000527">
    <property type="entry name" value="Tyrosine-protein kinase etk"/>
    <property type="match status" value="1"/>
</dbReference>
<protein>
    <recommendedName>
        <fullName evidence="2">non-specific protein-tyrosine kinase</fullName>
        <ecNumber evidence="2">2.7.10.2</ecNumber>
    </recommendedName>
</protein>
<keyword evidence="5 10" id="KW-0418">Kinase</keyword>
<dbReference type="GO" id="GO:0004715">
    <property type="term" value="F:non-membrane spanning protein tyrosine kinase activity"/>
    <property type="evidence" value="ECO:0007669"/>
    <property type="project" value="UniProtKB-EC"/>
</dbReference>
<dbReference type="NCBIfam" id="TIGR01007">
    <property type="entry name" value="eps_fam"/>
    <property type="match status" value="1"/>
</dbReference>
<feature type="domain" description="AAA" evidence="9">
    <location>
        <begin position="47"/>
        <end position="186"/>
    </location>
</feature>
<sequence>MAKKKQKLNPLITYEAPKSPVSEKFRGIRTNISFSRVDNNINSLIVTAEKPDAGKSTITSNIAITYAQSGLRTLIIDGDMRKPTQHYIFNETNTKGLSSLIVENGEPDDFIKPTHIENLFLLTSGPIPPNPSELIGSTRFKEVFNKLKTQFDMIIIDTPPTLSVTDSQLFSKLAHNVVLVIDAENNNREEVKRGKELIEQSGAKILGVILNKATLEKNTSNYYYYYGDE</sequence>
<keyword evidence="11" id="KW-1185">Reference proteome</keyword>
<dbReference type="EMBL" id="CAJEWB010000003">
    <property type="protein sequence ID" value="CAD2071601.1"/>
    <property type="molecule type" value="Genomic_DNA"/>
</dbReference>
<reference evidence="10 11" key="1">
    <citation type="submission" date="2020-07" db="EMBL/GenBank/DDBJ databases">
        <authorList>
            <person name="Criscuolo A."/>
        </authorList>
    </citation>
    <scope>NUCLEOTIDE SEQUENCE [LARGE SCALE GENOMIC DNA]</scope>
    <source>
        <strain evidence="10">CIP107946</strain>
    </source>
</reference>
<accession>A0A6V7R2N8</accession>
<evidence type="ECO:0000259" key="9">
    <source>
        <dbReference type="Pfam" id="PF13614"/>
    </source>
</evidence>
<organism evidence="10 11">
    <name type="scientific">Phocicoccus pinnipedialis</name>
    <dbReference type="NCBI Taxonomy" id="110845"/>
    <lineage>
        <taxon>Bacteria</taxon>
        <taxon>Bacillati</taxon>
        <taxon>Bacillota</taxon>
        <taxon>Bacilli</taxon>
        <taxon>Bacillales</taxon>
        <taxon>Salinicoccaceae</taxon>
        <taxon>Phocicoccus</taxon>
    </lineage>
</organism>
<dbReference type="PANTHER" id="PTHR32309">
    <property type="entry name" value="TYROSINE-PROTEIN KINASE"/>
    <property type="match status" value="1"/>
</dbReference>
<evidence type="ECO:0000256" key="4">
    <source>
        <dbReference type="ARBA" id="ARBA00022741"/>
    </source>
</evidence>
<comment type="caution">
    <text evidence="10">The sequence shown here is derived from an EMBL/GenBank/DDBJ whole genome shotgun (WGS) entry which is preliminary data.</text>
</comment>
<dbReference type="Pfam" id="PF13614">
    <property type="entry name" value="AAA_31"/>
    <property type="match status" value="1"/>
</dbReference>
<evidence type="ECO:0000256" key="6">
    <source>
        <dbReference type="ARBA" id="ARBA00022840"/>
    </source>
</evidence>
<dbReference type="EC" id="2.7.10.2" evidence="2"/>
<dbReference type="InterPro" id="IPR027417">
    <property type="entry name" value="P-loop_NTPase"/>
</dbReference>
<proteinExistence type="inferred from homology"/>
<evidence type="ECO:0000313" key="10">
    <source>
        <dbReference type="EMBL" id="CAD2071601.1"/>
    </source>
</evidence>
<evidence type="ECO:0000256" key="5">
    <source>
        <dbReference type="ARBA" id="ARBA00022777"/>
    </source>
</evidence>
<dbReference type="Gene3D" id="3.40.50.300">
    <property type="entry name" value="P-loop containing nucleotide triphosphate hydrolases"/>
    <property type="match status" value="1"/>
</dbReference>
<dbReference type="RefSeq" id="WP_186075900.1">
    <property type="nucleotide sequence ID" value="NZ_CAJEWB010000003.1"/>
</dbReference>
<keyword evidence="6" id="KW-0067">ATP-binding</keyword>
<evidence type="ECO:0000313" key="11">
    <source>
        <dbReference type="Proteomes" id="UP000588186"/>
    </source>
</evidence>
<evidence type="ECO:0000256" key="8">
    <source>
        <dbReference type="ARBA" id="ARBA00051245"/>
    </source>
</evidence>
<keyword evidence="7" id="KW-0829">Tyrosine-protein kinase</keyword>
<dbReference type="GO" id="GO:0005886">
    <property type="term" value="C:plasma membrane"/>
    <property type="evidence" value="ECO:0007669"/>
    <property type="project" value="UniProtKB-ARBA"/>
</dbReference>
<keyword evidence="4" id="KW-0547">Nucleotide-binding</keyword>
<dbReference type="GO" id="GO:0042802">
    <property type="term" value="F:identical protein binding"/>
    <property type="evidence" value="ECO:0007669"/>
    <property type="project" value="UniProtKB-ARBA"/>
</dbReference>
<dbReference type="CDD" id="cd05387">
    <property type="entry name" value="BY-kinase"/>
    <property type="match status" value="1"/>
</dbReference>
<gene>
    <name evidence="10" type="primary">ywqD_1</name>
    <name evidence="10" type="ORF">JEOPIN946_00116</name>
</gene>
<evidence type="ECO:0000256" key="3">
    <source>
        <dbReference type="ARBA" id="ARBA00022679"/>
    </source>
</evidence>
<evidence type="ECO:0000256" key="1">
    <source>
        <dbReference type="ARBA" id="ARBA00007316"/>
    </source>
</evidence>
<dbReference type="InterPro" id="IPR025669">
    <property type="entry name" value="AAA_dom"/>
</dbReference>